<dbReference type="SMART" id="SM00678">
    <property type="entry name" value="WWE"/>
    <property type="match status" value="2"/>
</dbReference>
<sequence length="646" mass="69216">MAMAPSPSLAQVYTSPVAVAVWEWQDGLGTWHPYSATVCNYIEQQFVQQKGQRFGLGSLAHSIPLGQADPSLAPYIIDLPSWTQFRQDTGTMRAVRRHLFPQHSAPGRGIVWEWLSDDGSWTAYEASVCDYLEQQVARGAQLVDLAALGYNYTVNCATHTQTNKTSSFCRSVRRQAGPPYPATTVIAPPGHTGVACSCHQCLGGGAAGPVSGRYRHSMTNLPAYAVPQPPHRTAVVLGAHQTFSPYNKPSLSGARSAPKLSTANLWAGALPSLGNQPLYRSSLSHLGPQHQPPGLSAAGAASASLPSGPASSPRSAPATVPVQMSKPSRVQQALAGGPPKPEPEQVIKNYTEELKTALDEDCIICMEKLSMASGYSDATDSKTFGPVAVGRLAKCSHAFHLLCLLAMYCNGNKDGSLQCPSCKTIYGEKTGTQPRGKMEVFTFQVSLPGHEDCGTILIVYNIPHGIQGPEHPNPGKPFTARGFPRQCYLPDNAQGRKVLELLKVAWKRRLIFTVGTSSTTGETDTVVWNEIHHKTEMDRNVTGHGYPDPNYLQNVLAELAAQGVTEDCLQQQPGPAWDLGEPGSHTCEGFGCSYLSAWAPPSSVGRVGPSVLGALQGVRRDCLLCPQPGAGLGLGQLLIPQMFYSQ</sequence>
<keyword evidence="7 13" id="KW-0479">Metal-binding</keyword>
<dbReference type="SUPFAM" id="SSF117839">
    <property type="entry name" value="WWE domain"/>
    <property type="match status" value="2"/>
</dbReference>
<evidence type="ECO:0000313" key="18">
    <source>
        <dbReference type="Proteomes" id="UP000308365"/>
    </source>
</evidence>
<dbReference type="GO" id="GO:0007219">
    <property type="term" value="P:Notch signaling pathway"/>
    <property type="evidence" value="ECO:0007669"/>
    <property type="project" value="UniProtKB-KW"/>
</dbReference>
<evidence type="ECO:0000256" key="11">
    <source>
        <dbReference type="ARBA" id="ARBA00022976"/>
    </source>
</evidence>
<dbReference type="InterPro" id="IPR018123">
    <property type="entry name" value="WWE-dom_subgr"/>
</dbReference>
<evidence type="ECO:0000256" key="7">
    <source>
        <dbReference type="ARBA" id="ARBA00022723"/>
    </source>
</evidence>
<dbReference type="GO" id="GO:0061630">
    <property type="term" value="F:ubiquitin protein ligase activity"/>
    <property type="evidence" value="ECO:0007669"/>
    <property type="project" value="UniProtKB-UniRule"/>
</dbReference>
<dbReference type="InterPro" id="IPR039399">
    <property type="entry name" value="Deltex_C_sf"/>
</dbReference>
<gene>
    <name evidence="17" type="ORF">EI555_005750</name>
</gene>
<evidence type="ECO:0000256" key="9">
    <source>
        <dbReference type="ARBA" id="ARBA00022771"/>
    </source>
</evidence>
<dbReference type="SMART" id="SM00184">
    <property type="entry name" value="RING"/>
    <property type="match status" value="1"/>
</dbReference>
<evidence type="ECO:0000256" key="14">
    <source>
        <dbReference type="SAM" id="MobiDB-lite"/>
    </source>
</evidence>
<dbReference type="InterPro" id="IPR039398">
    <property type="entry name" value="Deltex_fam"/>
</dbReference>
<evidence type="ECO:0000259" key="15">
    <source>
        <dbReference type="PROSITE" id="PS50089"/>
    </source>
</evidence>
<dbReference type="InterPro" id="IPR004170">
    <property type="entry name" value="WWE_dom"/>
</dbReference>
<feature type="domain" description="WWE" evidence="16">
    <location>
        <begin position="8"/>
        <end position="97"/>
    </location>
</feature>
<evidence type="ECO:0000256" key="12">
    <source>
        <dbReference type="PROSITE-ProRule" id="PRU00175"/>
    </source>
</evidence>
<feature type="domain" description="RING-type" evidence="15">
    <location>
        <begin position="362"/>
        <end position="423"/>
    </location>
</feature>
<dbReference type="FunFam" id="3.30.390.130:FF:000001">
    <property type="entry name" value="Probable E3 ubiquitin-protein ligase DTX3"/>
    <property type="match status" value="1"/>
</dbReference>
<dbReference type="PROSITE" id="PS50089">
    <property type="entry name" value="ZF_RING_2"/>
    <property type="match status" value="1"/>
</dbReference>
<dbReference type="EMBL" id="RWIC01001048">
    <property type="protein sequence ID" value="TKC38053.1"/>
    <property type="molecule type" value="Genomic_DNA"/>
</dbReference>
<dbReference type="InterPro" id="IPR039396">
    <property type="entry name" value="Deltex_C"/>
</dbReference>
<comment type="similarity">
    <text evidence="4 13">Belongs to the Deltex family.</text>
</comment>
<keyword evidence="5 13" id="KW-0963">Cytoplasm</keyword>
<dbReference type="Gene3D" id="3.30.720.50">
    <property type="match status" value="2"/>
</dbReference>
<dbReference type="CDD" id="cd09633">
    <property type="entry name" value="Deltex_C"/>
    <property type="match status" value="1"/>
</dbReference>
<protein>
    <recommendedName>
        <fullName evidence="13">E3 ubiquitin-protein ligase</fullName>
        <ecNumber evidence="13">2.3.2.27</ecNumber>
    </recommendedName>
</protein>
<dbReference type="Gene3D" id="3.30.40.10">
    <property type="entry name" value="Zinc/RING finger domain, C3HC4 (zinc finger)"/>
    <property type="match status" value="1"/>
</dbReference>
<evidence type="ECO:0000256" key="5">
    <source>
        <dbReference type="ARBA" id="ARBA00022490"/>
    </source>
</evidence>
<keyword evidence="10 13" id="KW-0862">Zinc</keyword>
<evidence type="ECO:0000313" key="17">
    <source>
        <dbReference type="EMBL" id="TKC38053.1"/>
    </source>
</evidence>
<name>A0A4U1ENY9_MONMO</name>
<dbReference type="FunFam" id="3.30.720.50:FF:000004">
    <property type="entry name" value="Probable E3 ubiquitin-protein ligase DTX2"/>
    <property type="match status" value="1"/>
</dbReference>
<evidence type="ECO:0000256" key="8">
    <source>
        <dbReference type="ARBA" id="ARBA00022737"/>
    </source>
</evidence>
<comment type="subcellular location">
    <subcellularLocation>
        <location evidence="2 13">Cytoplasm</location>
    </subcellularLocation>
</comment>
<dbReference type="Proteomes" id="UP000308365">
    <property type="component" value="Unassembled WGS sequence"/>
</dbReference>
<reference evidence="18" key="1">
    <citation type="journal article" date="2019" name="IScience">
        <title>Narwhal Genome Reveals Long-Term Low Genetic Diversity despite Current Large Abundance Size.</title>
        <authorList>
            <person name="Westbury M.V."/>
            <person name="Petersen B."/>
            <person name="Garde E."/>
            <person name="Heide-Jorgensen M.P."/>
            <person name="Lorenzen E.D."/>
        </authorList>
    </citation>
    <scope>NUCLEOTIDE SEQUENCE [LARGE SCALE GENOMIC DNA]</scope>
</reference>
<dbReference type="PROSITE" id="PS50918">
    <property type="entry name" value="WWE"/>
    <property type="match status" value="2"/>
</dbReference>
<evidence type="ECO:0000256" key="3">
    <source>
        <dbReference type="ARBA" id="ARBA00004906"/>
    </source>
</evidence>
<evidence type="ECO:0000256" key="13">
    <source>
        <dbReference type="RuleBase" id="RU367105"/>
    </source>
</evidence>
<accession>A0A4U1ENY9</accession>
<evidence type="ECO:0000256" key="4">
    <source>
        <dbReference type="ARBA" id="ARBA00009413"/>
    </source>
</evidence>
<dbReference type="GO" id="GO:0008270">
    <property type="term" value="F:zinc ion binding"/>
    <property type="evidence" value="ECO:0007669"/>
    <property type="project" value="UniProtKB-KW"/>
</dbReference>
<evidence type="ECO:0000256" key="2">
    <source>
        <dbReference type="ARBA" id="ARBA00004496"/>
    </source>
</evidence>
<keyword evidence="11" id="KW-0914">Notch signaling pathway</keyword>
<proteinExistence type="inferred from homology"/>
<dbReference type="PANTHER" id="PTHR12622">
    <property type="entry name" value="DELTEX-RELATED"/>
    <property type="match status" value="1"/>
</dbReference>
<keyword evidence="9 12" id="KW-0863">Zinc-finger</keyword>
<dbReference type="AlphaFoldDB" id="A0A4U1ENY9"/>
<evidence type="ECO:0000256" key="1">
    <source>
        <dbReference type="ARBA" id="ARBA00000900"/>
    </source>
</evidence>
<evidence type="ECO:0000259" key="16">
    <source>
        <dbReference type="PROSITE" id="PS50918"/>
    </source>
</evidence>
<dbReference type="Pfam" id="PF02825">
    <property type="entry name" value="WWE"/>
    <property type="match status" value="2"/>
</dbReference>
<feature type="compositionally biased region" description="Low complexity" evidence="14">
    <location>
        <begin position="292"/>
        <end position="318"/>
    </location>
</feature>
<evidence type="ECO:0000256" key="6">
    <source>
        <dbReference type="ARBA" id="ARBA00022679"/>
    </source>
</evidence>
<dbReference type="Pfam" id="PF18102">
    <property type="entry name" value="DTC"/>
    <property type="match status" value="1"/>
</dbReference>
<comment type="catalytic activity">
    <reaction evidence="1 13">
        <text>S-ubiquitinyl-[E2 ubiquitin-conjugating enzyme]-L-cysteine + [acceptor protein]-L-lysine = [E2 ubiquitin-conjugating enzyme]-L-cysteine + N(6)-ubiquitinyl-[acceptor protein]-L-lysine.</text>
        <dbReference type="EC" id="2.3.2.27"/>
    </reaction>
</comment>
<dbReference type="SUPFAM" id="SSF57850">
    <property type="entry name" value="RING/U-box"/>
    <property type="match status" value="1"/>
</dbReference>
<dbReference type="UniPathway" id="UPA00143"/>
<dbReference type="InterPro" id="IPR013083">
    <property type="entry name" value="Znf_RING/FYVE/PHD"/>
</dbReference>
<comment type="caution">
    <text evidence="17">The sequence shown here is derived from an EMBL/GenBank/DDBJ whole genome shotgun (WGS) entry which is preliminary data.</text>
</comment>
<dbReference type="FunFam" id="3.30.720.50:FF:000005">
    <property type="entry name" value="Probable E3 ubiquitin-protein ligase DTX2"/>
    <property type="match status" value="1"/>
</dbReference>
<keyword evidence="6 13" id="KW-0808">Transferase</keyword>
<dbReference type="CDD" id="cd16672">
    <property type="entry name" value="RING-H2_DTX2"/>
    <property type="match status" value="1"/>
</dbReference>
<evidence type="ECO:0000256" key="10">
    <source>
        <dbReference type="ARBA" id="ARBA00022833"/>
    </source>
</evidence>
<dbReference type="InterPro" id="IPR037197">
    <property type="entry name" value="WWE_dom_sf"/>
</dbReference>
<comment type="pathway">
    <text evidence="3 13">Protein modification; protein ubiquitination.</text>
</comment>
<dbReference type="GO" id="GO:0016567">
    <property type="term" value="P:protein ubiquitination"/>
    <property type="evidence" value="ECO:0007669"/>
    <property type="project" value="UniProtKB-UniRule"/>
</dbReference>
<dbReference type="InterPro" id="IPR001841">
    <property type="entry name" value="Znf_RING"/>
</dbReference>
<feature type="domain" description="WWE" evidence="16">
    <location>
        <begin position="98"/>
        <end position="174"/>
    </location>
</feature>
<dbReference type="FunFam" id="3.30.40.10:FF:000097">
    <property type="entry name" value="E3 ubiquitin-protein ligase DTX4"/>
    <property type="match status" value="1"/>
</dbReference>
<organism evidence="17 18">
    <name type="scientific">Monodon monoceros</name>
    <name type="common">Narwhal</name>
    <name type="synonym">Ceratodon monodon</name>
    <dbReference type="NCBI Taxonomy" id="40151"/>
    <lineage>
        <taxon>Eukaryota</taxon>
        <taxon>Metazoa</taxon>
        <taxon>Chordata</taxon>
        <taxon>Craniata</taxon>
        <taxon>Vertebrata</taxon>
        <taxon>Euteleostomi</taxon>
        <taxon>Mammalia</taxon>
        <taxon>Eutheria</taxon>
        <taxon>Laurasiatheria</taxon>
        <taxon>Artiodactyla</taxon>
        <taxon>Whippomorpha</taxon>
        <taxon>Cetacea</taxon>
        <taxon>Odontoceti</taxon>
        <taxon>Monodontidae</taxon>
        <taxon>Monodon</taxon>
    </lineage>
</organism>
<feature type="region of interest" description="Disordered" evidence="14">
    <location>
        <begin position="281"/>
        <end position="344"/>
    </location>
</feature>
<dbReference type="EC" id="2.3.2.27" evidence="13"/>
<dbReference type="GO" id="GO:0005737">
    <property type="term" value="C:cytoplasm"/>
    <property type="evidence" value="ECO:0007669"/>
    <property type="project" value="UniProtKB-SubCell"/>
</dbReference>
<dbReference type="Gene3D" id="3.30.390.130">
    <property type="match status" value="1"/>
</dbReference>
<keyword evidence="8" id="KW-0677">Repeat</keyword>